<accession>A0A9R1XQ52</accession>
<feature type="compositionally biased region" description="Basic and acidic residues" evidence="1">
    <location>
        <begin position="167"/>
        <end position="181"/>
    </location>
</feature>
<evidence type="ECO:0000313" key="2">
    <source>
        <dbReference type="EMBL" id="KAJ0223195.1"/>
    </source>
</evidence>
<feature type="region of interest" description="Disordered" evidence="1">
    <location>
        <begin position="155"/>
        <end position="196"/>
    </location>
</feature>
<evidence type="ECO:0000256" key="1">
    <source>
        <dbReference type="SAM" id="MobiDB-lite"/>
    </source>
</evidence>
<gene>
    <name evidence="2" type="ORF">LSAT_V11C200058870</name>
</gene>
<comment type="caution">
    <text evidence="2">The sequence shown here is derived from an EMBL/GenBank/DDBJ whole genome shotgun (WGS) entry which is preliminary data.</text>
</comment>
<reference evidence="2 3" key="1">
    <citation type="journal article" date="2017" name="Nat. Commun.">
        <title>Genome assembly with in vitro proximity ligation data and whole-genome triplication in lettuce.</title>
        <authorList>
            <person name="Reyes-Chin-Wo S."/>
            <person name="Wang Z."/>
            <person name="Yang X."/>
            <person name="Kozik A."/>
            <person name="Arikit S."/>
            <person name="Song C."/>
            <person name="Xia L."/>
            <person name="Froenicke L."/>
            <person name="Lavelle D.O."/>
            <person name="Truco M.J."/>
            <person name="Xia R."/>
            <person name="Zhu S."/>
            <person name="Xu C."/>
            <person name="Xu H."/>
            <person name="Xu X."/>
            <person name="Cox K."/>
            <person name="Korf I."/>
            <person name="Meyers B.C."/>
            <person name="Michelmore R.W."/>
        </authorList>
    </citation>
    <scope>NUCLEOTIDE SEQUENCE [LARGE SCALE GENOMIC DNA]</scope>
    <source>
        <strain evidence="3">cv. Salinas</strain>
        <tissue evidence="2">Seedlings</tissue>
    </source>
</reference>
<dbReference type="AlphaFoldDB" id="A0A9R1XQ52"/>
<name>A0A9R1XQ52_LACSA</name>
<proteinExistence type="predicted"/>
<dbReference type="Proteomes" id="UP000235145">
    <property type="component" value="Unassembled WGS sequence"/>
</dbReference>
<keyword evidence="3" id="KW-1185">Reference proteome</keyword>
<protein>
    <submittedName>
        <fullName evidence="2">Uncharacterized protein</fullName>
    </submittedName>
</protein>
<sequence length="245" mass="27413">MFTDSVVPPTTSTIPLVSANVSDMGAKTSGFSTPVSPPVSPLSRNDPDMMMLMMKILGDSLTVLSKYGLRAKSQEIRTDLKDDHKAFQPSISSQISKIRDELRVVMRSCITDVTSMLSDILETRDSMLTITVRKHLLKKVRPVFAMLHRLEGVSDQSFNQKQGGEGKFGDSTKESKEDPKAPVKHVAPGKETLFCNDPIVDNSEEEEVHEPIVDNSEDKKVLDENELKRRKACEAEMDEHQRIIR</sequence>
<evidence type="ECO:0000313" key="3">
    <source>
        <dbReference type="Proteomes" id="UP000235145"/>
    </source>
</evidence>
<dbReference type="EMBL" id="NBSK02000002">
    <property type="protein sequence ID" value="KAJ0223195.1"/>
    <property type="molecule type" value="Genomic_DNA"/>
</dbReference>
<organism evidence="2 3">
    <name type="scientific">Lactuca sativa</name>
    <name type="common">Garden lettuce</name>
    <dbReference type="NCBI Taxonomy" id="4236"/>
    <lineage>
        <taxon>Eukaryota</taxon>
        <taxon>Viridiplantae</taxon>
        <taxon>Streptophyta</taxon>
        <taxon>Embryophyta</taxon>
        <taxon>Tracheophyta</taxon>
        <taxon>Spermatophyta</taxon>
        <taxon>Magnoliopsida</taxon>
        <taxon>eudicotyledons</taxon>
        <taxon>Gunneridae</taxon>
        <taxon>Pentapetalae</taxon>
        <taxon>asterids</taxon>
        <taxon>campanulids</taxon>
        <taxon>Asterales</taxon>
        <taxon>Asteraceae</taxon>
        <taxon>Cichorioideae</taxon>
        <taxon>Cichorieae</taxon>
        <taxon>Lactucinae</taxon>
        <taxon>Lactuca</taxon>
    </lineage>
</organism>